<evidence type="ECO:0000256" key="1">
    <source>
        <dbReference type="SAM" id="MobiDB-lite"/>
    </source>
</evidence>
<feature type="compositionally biased region" description="Basic and acidic residues" evidence="1">
    <location>
        <begin position="1"/>
        <end position="12"/>
    </location>
</feature>
<sequence>MSSKLTDAERNRLKQQRSRARRKEYLTDLEDRLRTYERQGVQATIEVQSAARHVVAENQALRKLLAQYGADTTEIETFVKSQLEATKSTIHPKYISDSGSPKQAPGGKQLVTAAPSPTRHSLPASTGAQNPETNIELAEIAIDTGSRNGVYSDHISCEEAAQVIASMRGAANASEIFPELGCSQTQRCMVKSSIVFELS</sequence>
<evidence type="ECO:0000313" key="3">
    <source>
        <dbReference type="Proteomes" id="UP000809789"/>
    </source>
</evidence>
<feature type="region of interest" description="Disordered" evidence="1">
    <location>
        <begin position="92"/>
        <end position="133"/>
    </location>
</feature>
<dbReference type="SUPFAM" id="SSF57959">
    <property type="entry name" value="Leucine zipper domain"/>
    <property type="match status" value="1"/>
</dbReference>
<dbReference type="PANTHER" id="PTHR42070">
    <property type="entry name" value="FILAMENT ASSOCIATED PROTEIN, PUTATIVE (AFU_ORTHOLOGUE AFUA_8G06630)-RELATED"/>
    <property type="match status" value="1"/>
</dbReference>
<dbReference type="OrthoDB" id="4505928at2759"/>
<dbReference type="GO" id="GO:0003700">
    <property type="term" value="F:DNA-binding transcription factor activity"/>
    <property type="evidence" value="ECO:0007669"/>
    <property type="project" value="InterPro"/>
</dbReference>
<dbReference type="PANTHER" id="PTHR42070:SF1">
    <property type="entry name" value="FILAMENT ASSOCIATED PROTEIN, PUTATIVE (AFU_ORTHOLOGUE AFUA_8G06630)-RELATED"/>
    <property type="match status" value="1"/>
</dbReference>
<feature type="region of interest" description="Disordered" evidence="1">
    <location>
        <begin position="1"/>
        <end position="21"/>
    </location>
</feature>
<comment type="caution">
    <text evidence="2">The sequence shown here is derived from an EMBL/GenBank/DDBJ whole genome shotgun (WGS) entry which is preliminary data.</text>
</comment>
<dbReference type="EMBL" id="JAESVG020000002">
    <property type="protein sequence ID" value="KAG8630729.1"/>
    <property type="molecule type" value="Genomic_DNA"/>
</dbReference>
<evidence type="ECO:0008006" key="4">
    <source>
        <dbReference type="Google" id="ProtNLM"/>
    </source>
</evidence>
<evidence type="ECO:0000313" key="2">
    <source>
        <dbReference type="EMBL" id="KAG8630729.1"/>
    </source>
</evidence>
<name>A0A8K0L909_9PEZI</name>
<dbReference type="AlphaFoldDB" id="A0A8K0L909"/>
<gene>
    <name evidence="2" type="ORF">KVT40_002348</name>
</gene>
<organism evidence="2 3">
    <name type="scientific">Elsinoe batatas</name>
    <dbReference type="NCBI Taxonomy" id="2601811"/>
    <lineage>
        <taxon>Eukaryota</taxon>
        <taxon>Fungi</taxon>
        <taxon>Dikarya</taxon>
        <taxon>Ascomycota</taxon>
        <taxon>Pezizomycotina</taxon>
        <taxon>Dothideomycetes</taxon>
        <taxon>Dothideomycetidae</taxon>
        <taxon>Myriangiales</taxon>
        <taxon>Elsinoaceae</taxon>
        <taxon>Elsinoe</taxon>
    </lineage>
</organism>
<dbReference type="Proteomes" id="UP000809789">
    <property type="component" value="Unassembled WGS sequence"/>
</dbReference>
<reference evidence="2" key="1">
    <citation type="submission" date="2021-07" db="EMBL/GenBank/DDBJ databases">
        <title>Elsinoe batatas strain:CRI-CJ2 Genome sequencing and assembly.</title>
        <authorList>
            <person name="Huang L."/>
        </authorList>
    </citation>
    <scope>NUCLEOTIDE SEQUENCE</scope>
    <source>
        <strain evidence="2">CRI-CJ2</strain>
    </source>
</reference>
<keyword evidence="3" id="KW-1185">Reference proteome</keyword>
<accession>A0A8K0L909</accession>
<proteinExistence type="predicted"/>
<feature type="compositionally biased region" description="Polar residues" evidence="1">
    <location>
        <begin position="123"/>
        <end position="133"/>
    </location>
</feature>
<dbReference type="CDD" id="cd14688">
    <property type="entry name" value="bZIP_YAP"/>
    <property type="match status" value="1"/>
</dbReference>
<dbReference type="InterPro" id="IPR046347">
    <property type="entry name" value="bZIP_sf"/>
</dbReference>
<protein>
    <recommendedName>
        <fullName evidence="4">BZIP domain-containing protein</fullName>
    </recommendedName>
</protein>